<dbReference type="PROSITE" id="PS00108">
    <property type="entry name" value="PROTEIN_KINASE_ST"/>
    <property type="match status" value="1"/>
</dbReference>
<evidence type="ECO:0000256" key="4">
    <source>
        <dbReference type="ARBA" id="ARBA00022741"/>
    </source>
</evidence>
<feature type="compositionally biased region" description="Low complexity" evidence="9">
    <location>
        <begin position="332"/>
        <end position="345"/>
    </location>
</feature>
<proteinExistence type="predicted"/>
<comment type="catalytic activity">
    <reaction evidence="8">
        <text>L-seryl-[protein] + ATP = O-phospho-L-seryl-[protein] + ADP + H(+)</text>
        <dbReference type="Rhea" id="RHEA:17989"/>
        <dbReference type="Rhea" id="RHEA-COMP:9863"/>
        <dbReference type="Rhea" id="RHEA-COMP:11604"/>
        <dbReference type="ChEBI" id="CHEBI:15378"/>
        <dbReference type="ChEBI" id="CHEBI:29999"/>
        <dbReference type="ChEBI" id="CHEBI:30616"/>
        <dbReference type="ChEBI" id="CHEBI:83421"/>
        <dbReference type="ChEBI" id="CHEBI:456216"/>
        <dbReference type="EC" id="2.7.11.1"/>
    </reaction>
</comment>
<evidence type="ECO:0000259" key="10">
    <source>
        <dbReference type="PROSITE" id="PS50011"/>
    </source>
</evidence>
<dbReference type="GO" id="GO:0005524">
    <property type="term" value="F:ATP binding"/>
    <property type="evidence" value="ECO:0007669"/>
    <property type="project" value="UniProtKB-KW"/>
</dbReference>
<feature type="region of interest" description="Disordered" evidence="9">
    <location>
        <begin position="305"/>
        <end position="382"/>
    </location>
</feature>
<dbReference type="Gene3D" id="1.10.510.10">
    <property type="entry name" value="Transferase(Phosphotransferase) domain 1"/>
    <property type="match status" value="1"/>
</dbReference>
<comment type="catalytic activity">
    <reaction evidence="7">
        <text>L-threonyl-[protein] + ATP = O-phospho-L-threonyl-[protein] + ADP + H(+)</text>
        <dbReference type="Rhea" id="RHEA:46608"/>
        <dbReference type="Rhea" id="RHEA-COMP:11060"/>
        <dbReference type="Rhea" id="RHEA-COMP:11605"/>
        <dbReference type="ChEBI" id="CHEBI:15378"/>
        <dbReference type="ChEBI" id="CHEBI:30013"/>
        <dbReference type="ChEBI" id="CHEBI:30616"/>
        <dbReference type="ChEBI" id="CHEBI:61977"/>
        <dbReference type="ChEBI" id="CHEBI:456216"/>
        <dbReference type="EC" id="2.7.11.1"/>
    </reaction>
</comment>
<keyword evidence="6" id="KW-0067">ATP-binding</keyword>
<protein>
    <recommendedName>
        <fullName evidence="1">non-specific serine/threonine protein kinase</fullName>
        <ecNumber evidence="1">2.7.11.1</ecNumber>
    </recommendedName>
</protein>
<organism evidence="11 12">
    <name type="scientific">Euplotes crassus</name>
    <dbReference type="NCBI Taxonomy" id="5936"/>
    <lineage>
        <taxon>Eukaryota</taxon>
        <taxon>Sar</taxon>
        <taxon>Alveolata</taxon>
        <taxon>Ciliophora</taxon>
        <taxon>Intramacronucleata</taxon>
        <taxon>Spirotrichea</taxon>
        <taxon>Hypotrichia</taxon>
        <taxon>Euplotida</taxon>
        <taxon>Euplotidae</taxon>
        <taxon>Moneuplotes</taxon>
    </lineage>
</organism>
<dbReference type="CDD" id="cd08215">
    <property type="entry name" value="STKc_Nek"/>
    <property type="match status" value="1"/>
</dbReference>
<keyword evidence="12" id="KW-1185">Reference proteome</keyword>
<evidence type="ECO:0000256" key="1">
    <source>
        <dbReference type="ARBA" id="ARBA00012513"/>
    </source>
</evidence>
<keyword evidence="4" id="KW-0547">Nucleotide-binding</keyword>
<dbReference type="InterPro" id="IPR011009">
    <property type="entry name" value="Kinase-like_dom_sf"/>
</dbReference>
<dbReference type="Pfam" id="PF00069">
    <property type="entry name" value="Pkinase"/>
    <property type="match status" value="1"/>
</dbReference>
<comment type="caution">
    <text evidence="11">The sequence shown here is derived from an EMBL/GenBank/DDBJ whole genome shotgun (WGS) entry which is preliminary data.</text>
</comment>
<dbReference type="PROSITE" id="PS50011">
    <property type="entry name" value="PROTEIN_KINASE_DOM"/>
    <property type="match status" value="1"/>
</dbReference>
<feature type="compositionally biased region" description="Polar residues" evidence="9">
    <location>
        <begin position="369"/>
        <end position="382"/>
    </location>
</feature>
<dbReference type="Proteomes" id="UP001295684">
    <property type="component" value="Unassembled WGS sequence"/>
</dbReference>
<feature type="domain" description="Protein kinase" evidence="10">
    <location>
        <begin position="12"/>
        <end position="272"/>
    </location>
</feature>
<dbReference type="EC" id="2.7.11.1" evidence="1"/>
<dbReference type="EMBL" id="CAMPGE010004754">
    <property type="protein sequence ID" value="CAI2363600.1"/>
    <property type="molecule type" value="Genomic_DNA"/>
</dbReference>
<keyword evidence="3" id="KW-0808">Transferase</keyword>
<reference evidence="11" key="1">
    <citation type="submission" date="2023-07" db="EMBL/GenBank/DDBJ databases">
        <authorList>
            <consortium name="AG Swart"/>
            <person name="Singh M."/>
            <person name="Singh A."/>
            <person name="Seah K."/>
            <person name="Emmerich C."/>
        </authorList>
    </citation>
    <scope>NUCLEOTIDE SEQUENCE</scope>
    <source>
        <strain evidence="11">DP1</strain>
    </source>
</reference>
<gene>
    <name evidence="11" type="ORF">ECRASSUSDP1_LOCUS4936</name>
</gene>
<sequence length="500" mass="54871">MDSKAQKKPESYKKIKEIGKGACGKAYLVQAETSKEYAVIKQIDVNQYRSKSEREKVYLEAKVMEGLKHKYIVGFKEVYKTKSNKVCIVMEYADGGDLASKIRKYANARKHMSEETVLDMFTQICLALKHIHDRKIIHRDIKAQNIFLNKNGDIKFGDFGVCRVLDATFEKAKTGVGTPYYIAPEILNDRPSYTNKADIWSLGILLFELCKLDVPIKAAGLPDLYRKIKNFRTVPSLPRQYSKDMSDLIKSMLITTPSKRPSVVDLLAHPCLSSRVSKFLSQEEQNEEFSHTVIHNFDILNKKKKGKAPLGRPISARNAKPPMVEEAKGTPKSSNSKMSSGASKKTPGGFTPRKISDKFSRPGSANKFARQNSAGSLGVGSRQSSAKKALGVKDFNKPAQTPKLGLGARKFSAGALHARKNSHGFAGRNSPSKQQKYSFGDKYGKPSPSQTPKAGGGAKKLGAKAPIGFQRPSSARAAGAQKANGFGGGYAGGVNNRRLF</sequence>
<name>A0AAD1XAP6_EUPCR</name>
<keyword evidence="5" id="KW-0418">Kinase</keyword>
<evidence type="ECO:0000256" key="8">
    <source>
        <dbReference type="ARBA" id="ARBA00048679"/>
    </source>
</evidence>
<evidence type="ECO:0000256" key="7">
    <source>
        <dbReference type="ARBA" id="ARBA00047899"/>
    </source>
</evidence>
<dbReference type="InterPro" id="IPR051131">
    <property type="entry name" value="NEK_Ser/Thr_kinase_NIMA"/>
</dbReference>
<dbReference type="PANTHER" id="PTHR44899">
    <property type="entry name" value="CAMK FAMILY PROTEIN KINASE"/>
    <property type="match status" value="1"/>
</dbReference>
<evidence type="ECO:0000256" key="5">
    <source>
        <dbReference type="ARBA" id="ARBA00022777"/>
    </source>
</evidence>
<dbReference type="SMART" id="SM00220">
    <property type="entry name" value="S_TKc"/>
    <property type="match status" value="1"/>
</dbReference>
<dbReference type="PANTHER" id="PTHR44899:SF3">
    <property type="entry name" value="SERINE_THREONINE-PROTEIN KINASE NEK1"/>
    <property type="match status" value="1"/>
</dbReference>
<accession>A0AAD1XAP6</accession>
<evidence type="ECO:0000256" key="6">
    <source>
        <dbReference type="ARBA" id="ARBA00022840"/>
    </source>
</evidence>
<evidence type="ECO:0000313" key="12">
    <source>
        <dbReference type="Proteomes" id="UP001295684"/>
    </source>
</evidence>
<evidence type="ECO:0000313" key="11">
    <source>
        <dbReference type="EMBL" id="CAI2363600.1"/>
    </source>
</evidence>
<dbReference type="InterPro" id="IPR000719">
    <property type="entry name" value="Prot_kinase_dom"/>
</dbReference>
<evidence type="ECO:0000256" key="2">
    <source>
        <dbReference type="ARBA" id="ARBA00022527"/>
    </source>
</evidence>
<dbReference type="AlphaFoldDB" id="A0AAD1XAP6"/>
<evidence type="ECO:0000256" key="3">
    <source>
        <dbReference type="ARBA" id="ARBA00022679"/>
    </source>
</evidence>
<keyword evidence="2" id="KW-0723">Serine/threonine-protein kinase</keyword>
<dbReference type="SUPFAM" id="SSF56112">
    <property type="entry name" value="Protein kinase-like (PK-like)"/>
    <property type="match status" value="1"/>
</dbReference>
<evidence type="ECO:0000256" key="9">
    <source>
        <dbReference type="SAM" id="MobiDB-lite"/>
    </source>
</evidence>
<dbReference type="GO" id="GO:0004674">
    <property type="term" value="F:protein serine/threonine kinase activity"/>
    <property type="evidence" value="ECO:0007669"/>
    <property type="project" value="UniProtKB-KW"/>
</dbReference>
<dbReference type="InterPro" id="IPR008271">
    <property type="entry name" value="Ser/Thr_kinase_AS"/>
</dbReference>
<feature type="region of interest" description="Disordered" evidence="9">
    <location>
        <begin position="421"/>
        <end position="500"/>
    </location>
</feature>